<reference evidence="2 3" key="1">
    <citation type="submission" date="2019-03" db="EMBL/GenBank/DDBJ databases">
        <title>Genomic Encyclopedia of Type Strains, Phase IV (KMG-IV): sequencing the most valuable type-strain genomes for metagenomic binning, comparative biology and taxonomic classification.</title>
        <authorList>
            <person name="Goeker M."/>
        </authorList>
    </citation>
    <scope>NUCLEOTIDE SEQUENCE [LARGE SCALE GENOMIC DNA]</scope>
    <source>
        <strain evidence="2 3">DSM 100309</strain>
    </source>
</reference>
<keyword evidence="3" id="KW-1185">Reference proteome</keyword>
<dbReference type="AlphaFoldDB" id="A0A4R3Y6P0"/>
<evidence type="ECO:0000313" key="2">
    <source>
        <dbReference type="EMBL" id="TCV87480.1"/>
    </source>
</evidence>
<dbReference type="RefSeq" id="WP_124945542.1">
    <property type="nucleotide sequence ID" value="NZ_BHVT01000017.1"/>
</dbReference>
<dbReference type="OrthoDB" id="9154555at2"/>
<sequence length="116" mass="12041">MIQATGISQAYSTAGSGTASAGLEAQLARLQQELSDCVNCASAKTTEGKAKIQAVEAKINVIQARLDAVAVQSQGDNNIQAISKSSQTQQLDQHSANVENRPIRDSLVGSVINTSA</sequence>
<dbReference type="EMBL" id="SMCO01000005">
    <property type="protein sequence ID" value="TCV87480.1"/>
    <property type="molecule type" value="Genomic_DNA"/>
</dbReference>
<feature type="region of interest" description="Disordered" evidence="1">
    <location>
        <begin position="83"/>
        <end position="116"/>
    </location>
</feature>
<comment type="caution">
    <text evidence="2">The sequence shown here is derived from an EMBL/GenBank/DDBJ whole genome shotgun (WGS) entry which is preliminary data.</text>
</comment>
<proteinExistence type="predicted"/>
<evidence type="ECO:0000313" key="3">
    <source>
        <dbReference type="Proteomes" id="UP000295367"/>
    </source>
</evidence>
<dbReference type="Proteomes" id="UP000295367">
    <property type="component" value="Unassembled WGS sequence"/>
</dbReference>
<gene>
    <name evidence="2" type="ORF">EDC63_105149</name>
</gene>
<evidence type="ECO:0000256" key="1">
    <source>
        <dbReference type="SAM" id="MobiDB-lite"/>
    </source>
</evidence>
<name>A0A4R3Y6P0_9PROT</name>
<feature type="compositionally biased region" description="Polar residues" evidence="1">
    <location>
        <begin position="83"/>
        <end position="98"/>
    </location>
</feature>
<organism evidence="2 3">
    <name type="scientific">Sulfurirhabdus autotrophica</name>
    <dbReference type="NCBI Taxonomy" id="1706046"/>
    <lineage>
        <taxon>Bacteria</taxon>
        <taxon>Pseudomonadati</taxon>
        <taxon>Pseudomonadota</taxon>
        <taxon>Betaproteobacteria</taxon>
        <taxon>Nitrosomonadales</taxon>
        <taxon>Sulfuricellaceae</taxon>
        <taxon>Sulfurirhabdus</taxon>
    </lineage>
</organism>
<accession>A0A4R3Y6P0</accession>
<protein>
    <submittedName>
        <fullName evidence="2">FlxA-like protein</fullName>
    </submittedName>
</protein>